<evidence type="ECO:0000313" key="1">
    <source>
        <dbReference type="EMBL" id="ATC33363.1"/>
    </source>
</evidence>
<sequence>MSTPDDKAPEAEIETPHVAKVGVHDKGHNVTSFNEEPINGLIADIADGDE</sequence>
<protein>
    <submittedName>
        <fullName evidence="1">Uncharacterized protein</fullName>
    </submittedName>
</protein>
<accession>A0A290N1E5</accession>
<gene>
    <name evidence="1" type="ORF">CA606_14035</name>
</gene>
<dbReference type="RefSeq" id="WP_096032260.1">
    <property type="nucleotide sequence ID" value="NZ_CP023313.2"/>
</dbReference>
<organism evidence="1 2">
    <name type="scientific">Caulobacter vibrioides</name>
    <name type="common">Caulobacter crescentus</name>
    <dbReference type="NCBI Taxonomy" id="155892"/>
    <lineage>
        <taxon>Bacteria</taxon>
        <taxon>Pseudomonadati</taxon>
        <taxon>Pseudomonadota</taxon>
        <taxon>Alphaproteobacteria</taxon>
        <taxon>Caulobacterales</taxon>
        <taxon>Caulobacteraceae</taxon>
        <taxon>Caulobacter</taxon>
    </lineage>
</organism>
<dbReference type="Proteomes" id="UP000217311">
    <property type="component" value="Chromosome"/>
</dbReference>
<dbReference type="AlphaFoldDB" id="A0A290N1E5"/>
<name>A0A290N1E5_CAUVI</name>
<dbReference type="EMBL" id="CP023315">
    <property type="protein sequence ID" value="ATC33363.1"/>
    <property type="molecule type" value="Genomic_DNA"/>
</dbReference>
<proteinExistence type="predicted"/>
<evidence type="ECO:0000313" key="2">
    <source>
        <dbReference type="Proteomes" id="UP000217311"/>
    </source>
</evidence>
<reference evidence="2" key="1">
    <citation type="submission" date="2017-09" db="EMBL/GenBank/DDBJ databases">
        <title>Genome evolution observed in wild isolates of Caulobacter crescentus.</title>
        <authorList>
            <person name="Ely B."/>
            <person name="Wilson K."/>
            <person name="Scott D."/>
        </authorList>
    </citation>
    <scope>NUCLEOTIDE SEQUENCE [LARGE SCALE GENOMIC DNA]</scope>
    <source>
        <strain evidence="2">CB13b1a</strain>
    </source>
</reference>